<evidence type="ECO:0000313" key="3">
    <source>
        <dbReference type="Proteomes" id="UP000006242"/>
    </source>
</evidence>
<keyword evidence="1" id="KW-0812">Transmembrane</keyword>
<name>U2ENE7_9GAMM</name>
<proteinExistence type="predicted"/>
<evidence type="ECO:0000256" key="1">
    <source>
        <dbReference type="SAM" id="Phobius"/>
    </source>
</evidence>
<keyword evidence="1" id="KW-1133">Transmembrane helix</keyword>
<dbReference type="AlphaFoldDB" id="U2ENE7"/>
<protein>
    <submittedName>
        <fullName evidence="2">Uncharacterized protein</fullName>
    </submittedName>
</protein>
<feature type="transmembrane region" description="Helical" evidence="1">
    <location>
        <begin position="20"/>
        <end position="38"/>
    </location>
</feature>
<sequence>MNVNDARRLVQKRLANIREYGSVLVLNGVICLGLSLAMLHGEPASGLVFGAIAMLSFAARHRLRRFGRLLAADMAGLGASDTMHDHDAALFVRARMSFWRIVFTR</sequence>
<feature type="transmembrane region" description="Helical" evidence="1">
    <location>
        <begin position="44"/>
        <end position="60"/>
    </location>
</feature>
<dbReference type="EMBL" id="AFNV02000008">
    <property type="protein sequence ID" value="ERJ19657.1"/>
    <property type="molecule type" value="Genomic_DNA"/>
</dbReference>
<dbReference type="Proteomes" id="UP000006242">
    <property type="component" value="Unassembled WGS sequence"/>
</dbReference>
<organism evidence="2 3">
    <name type="scientific">Salinisphaera shabanensis E1L3A</name>
    <dbReference type="NCBI Taxonomy" id="1033802"/>
    <lineage>
        <taxon>Bacteria</taxon>
        <taxon>Pseudomonadati</taxon>
        <taxon>Pseudomonadota</taxon>
        <taxon>Gammaproteobacteria</taxon>
        <taxon>Salinisphaerales</taxon>
        <taxon>Salinisphaeraceae</taxon>
        <taxon>Salinisphaera</taxon>
    </lineage>
</organism>
<reference evidence="2 3" key="1">
    <citation type="journal article" date="2011" name="J. Bacteriol.">
        <title>Genome sequence of Salinisphaera shabanensis, a gammaproteobacterium from the harsh, variable environment of the brine-seawater interface of the Shaban Deep in the Red Sea.</title>
        <authorList>
            <person name="Antunes A."/>
            <person name="Alam I."/>
            <person name="Bajic V.B."/>
            <person name="Stingl U."/>
        </authorList>
    </citation>
    <scope>NUCLEOTIDE SEQUENCE [LARGE SCALE GENOMIC DNA]</scope>
    <source>
        <strain evidence="2 3">E1L3A</strain>
    </source>
</reference>
<accession>U2ENE7</accession>
<evidence type="ECO:0000313" key="2">
    <source>
        <dbReference type="EMBL" id="ERJ19657.1"/>
    </source>
</evidence>
<keyword evidence="1" id="KW-0472">Membrane</keyword>
<reference evidence="2 3" key="2">
    <citation type="journal article" date="2013" name="PLoS ONE">
        <title>INDIGO - INtegrated Data Warehouse of MIcrobial GenOmes with Examples from the Red Sea Extremophiles.</title>
        <authorList>
            <person name="Alam I."/>
            <person name="Antunes A."/>
            <person name="Kamau A.A."/>
            <person name="Ba Alawi W."/>
            <person name="Kalkatawi M."/>
            <person name="Stingl U."/>
            <person name="Bajic V.B."/>
        </authorList>
    </citation>
    <scope>NUCLEOTIDE SEQUENCE [LARGE SCALE GENOMIC DNA]</scope>
    <source>
        <strain evidence="2 3">E1L3A</strain>
    </source>
</reference>
<gene>
    <name evidence="2" type="ORF">SSPSH_001427</name>
</gene>
<comment type="caution">
    <text evidence="2">The sequence shown here is derived from an EMBL/GenBank/DDBJ whole genome shotgun (WGS) entry which is preliminary data.</text>
</comment>
<keyword evidence="3" id="KW-1185">Reference proteome</keyword>
<dbReference type="RefSeq" id="WP_006912923.1">
    <property type="nucleotide sequence ID" value="NZ_AFNV02000008.1"/>
</dbReference>